<feature type="transmembrane region" description="Helical" evidence="15">
    <location>
        <begin position="314"/>
        <end position="338"/>
    </location>
</feature>
<evidence type="ECO:0000259" key="18">
    <source>
        <dbReference type="Pfam" id="PF16209"/>
    </source>
</evidence>
<dbReference type="Proteomes" id="UP000324800">
    <property type="component" value="Unassembled WGS sequence"/>
</dbReference>
<dbReference type="SUPFAM" id="SSF81660">
    <property type="entry name" value="Metal cation-transporting ATPase, ATP-binding domain N"/>
    <property type="match status" value="1"/>
</dbReference>
<sequence length="1006" mass="113628">MMDMKSRIDKLSAAYLIEGVKDKSASDPIKVLLSIEIKDFQLSDYTANISSLSNDGKVDSSKKLRIALEIVIYLRPWMKNNEINFDARLRIANIYFLLIVILECIPQISSLDPITSILPLSFVIIVSMLKEAIEDIQRYLSDRKANGKMTKKLSKSNIEEIKWKDLQVGDIVRIECDEMIPADLLVLYSPLDGLCNVETTNLDGESNLKNKQSISNSLFPNQSEFLQSYFTLQGQILLDHPNSQLYSLNGSIRIPDKNDISLSNNNVLLRSCTLRNTSYVLGIVIYTGKETKIMMNSTKPPIKRTNLDAMMNQYVLISFGIQALFCLFLAIMFVIFAINHRNDELDYLGLNDDSKMINKLPVGVRGLLKYFSFTILIHSLIPISLYVSIEIVKFIQVWFINRDELMYDPISDTRVNSRTSNLNESLGQLKNGKRDNQTESNNSNIPVQTSSESDQKLETQIVQFELLHNLEFNSDRKRNSVIIKMPDGRIKMFSKGADSTLFPLIDNYQEIDVQNQQNNGRISIKDVSLNHIQEYASQGLRTLVVAVRDIDEQLYSFWSKRYNAALNSMNDRASLIDQIAAEIEHEMKFLGITAIEDKLQDGVPHSIQILRDAGIKIWVLTGDKQETAINIGFSCNLISKKMQIIVVSADSIQNKIQYQSQTQNGIQLVIKKQLQELVRQFALISPRHFMNYALIIDGSALQICLNDDLISLFQGISIKCGVVICCRVSPKQKADVVDAIKQISDSVTLSIGDGANDIPMIQKAHIGVGISGNEGMQAVMASDFSIAQFRFLVRLLLVHGRMSYKRLSNVVIYCFYKNFAFTITLFWFSWFSGFSAQSIYESWYISLYNALFTVTPIIIYGLFDQEFRPNRYVNLPQLYSLGLSGKETKISKFFISVGEGILTSFLLFFLGYVMIGINNENSAGDMRADGKMNDIYTFGNALCTAAILTVTFRLLLQETNITTVITVIFVVFSIVAWVVIALIINTGFIHSFMLSSFTSSLSSPSF</sequence>
<feature type="region of interest" description="Disordered" evidence="16">
    <location>
        <begin position="421"/>
        <end position="454"/>
    </location>
</feature>
<evidence type="ECO:0000256" key="11">
    <source>
        <dbReference type="ARBA" id="ARBA00023136"/>
    </source>
</evidence>
<dbReference type="InterPro" id="IPR023214">
    <property type="entry name" value="HAD_sf"/>
</dbReference>
<feature type="binding site" evidence="13">
    <location>
        <position position="472"/>
    </location>
    <ligand>
        <name>ATP</name>
        <dbReference type="ChEBI" id="CHEBI:30616"/>
    </ligand>
</feature>
<dbReference type="NCBIfam" id="TIGR01494">
    <property type="entry name" value="ATPase_P-type"/>
    <property type="match status" value="1"/>
</dbReference>
<evidence type="ECO:0000313" key="20">
    <source>
        <dbReference type="EMBL" id="KAA6396357.1"/>
    </source>
</evidence>
<dbReference type="PANTHER" id="PTHR24092">
    <property type="entry name" value="PROBABLE PHOSPHOLIPID-TRANSPORTING ATPASE"/>
    <property type="match status" value="1"/>
</dbReference>
<evidence type="ECO:0000259" key="17">
    <source>
        <dbReference type="Pfam" id="PF00122"/>
    </source>
</evidence>
<dbReference type="SUPFAM" id="SSF81653">
    <property type="entry name" value="Calcium ATPase, transduction domain A"/>
    <property type="match status" value="1"/>
</dbReference>
<evidence type="ECO:0000256" key="5">
    <source>
        <dbReference type="ARBA" id="ARBA00022723"/>
    </source>
</evidence>
<dbReference type="GO" id="GO:0005524">
    <property type="term" value="F:ATP binding"/>
    <property type="evidence" value="ECO:0007669"/>
    <property type="project" value="UniProtKB-UniRule"/>
</dbReference>
<evidence type="ECO:0000256" key="1">
    <source>
        <dbReference type="ARBA" id="ARBA00004141"/>
    </source>
</evidence>
<keyword evidence="4 15" id="KW-0812">Transmembrane</keyword>
<dbReference type="InterPro" id="IPR023299">
    <property type="entry name" value="ATPase_P-typ_cyto_dom_N"/>
</dbReference>
<feature type="binding site" evidence="13">
    <location>
        <position position="622"/>
    </location>
    <ligand>
        <name>ATP</name>
        <dbReference type="ChEBI" id="CHEBI:30616"/>
    </ligand>
</feature>
<dbReference type="Gene3D" id="2.70.150.10">
    <property type="entry name" value="Calcium-transporting ATPase, cytoplasmic transduction domain A"/>
    <property type="match status" value="1"/>
</dbReference>
<evidence type="ECO:0000256" key="4">
    <source>
        <dbReference type="ARBA" id="ARBA00022692"/>
    </source>
</evidence>
<evidence type="ECO:0000256" key="3">
    <source>
        <dbReference type="ARBA" id="ARBA00008109"/>
    </source>
</evidence>
<dbReference type="InterPro" id="IPR023298">
    <property type="entry name" value="ATPase_P-typ_TM_dom_sf"/>
</dbReference>
<protein>
    <recommendedName>
        <fullName evidence="15">Phospholipid-transporting ATPase</fullName>
        <ecNumber evidence="15">7.6.2.1</ecNumber>
    </recommendedName>
</protein>
<evidence type="ECO:0000256" key="10">
    <source>
        <dbReference type="ARBA" id="ARBA00022989"/>
    </source>
</evidence>
<comment type="cofactor">
    <cofactor evidence="14">
        <name>Mg(2+)</name>
        <dbReference type="ChEBI" id="CHEBI:18420"/>
    </cofactor>
</comment>
<keyword evidence="5 14" id="KW-0479">Metal-binding</keyword>
<evidence type="ECO:0000256" key="16">
    <source>
        <dbReference type="SAM" id="MobiDB-lite"/>
    </source>
</evidence>
<evidence type="ECO:0000256" key="8">
    <source>
        <dbReference type="ARBA" id="ARBA00022842"/>
    </source>
</evidence>
<feature type="binding site" evidence="13">
    <location>
        <position position="541"/>
    </location>
    <ligand>
        <name>ATP</name>
        <dbReference type="ChEBI" id="CHEBI:30616"/>
    </ligand>
</feature>
<dbReference type="Gene3D" id="3.40.1110.10">
    <property type="entry name" value="Calcium-transporting ATPase, cytoplasmic domain N"/>
    <property type="match status" value="1"/>
</dbReference>
<feature type="transmembrane region" description="Helical" evidence="15">
    <location>
        <begin position="843"/>
        <end position="863"/>
    </location>
</feature>
<dbReference type="Pfam" id="PF16212">
    <property type="entry name" value="PhoLip_ATPase_C"/>
    <property type="match status" value="1"/>
</dbReference>
<evidence type="ECO:0000256" key="13">
    <source>
        <dbReference type="PIRSR" id="PIRSR606539-2"/>
    </source>
</evidence>
<comment type="caution">
    <text evidence="20">The sequence shown here is derived from an EMBL/GenBank/DDBJ whole genome shotgun (WGS) entry which is preliminary data.</text>
</comment>
<proteinExistence type="inferred from homology"/>
<feature type="binding site" evidence="13">
    <location>
        <position position="757"/>
    </location>
    <ligand>
        <name>ATP</name>
        <dbReference type="ChEBI" id="CHEBI:30616"/>
    </ligand>
</feature>
<dbReference type="InterPro" id="IPR001757">
    <property type="entry name" value="P_typ_ATPase"/>
</dbReference>
<dbReference type="NCBIfam" id="TIGR01652">
    <property type="entry name" value="ATPase-Plipid"/>
    <property type="match status" value="1"/>
</dbReference>
<feature type="domain" description="P-type ATPase N-terminal" evidence="18">
    <location>
        <begin position="90"/>
        <end position="117"/>
    </location>
</feature>
<dbReference type="InterPro" id="IPR036412">
    <property type="entry name" value="HAD-like_sf"/>
</dbReference>
<feature type="binding site" evidence="14">
    <location>
        <position position="757"/>
    </location>
    <ligand>
        <name>Mg(2+)</name>
        <dbReference type="ChEBI" id="CHEBI:18420"/>
    </ligand>
</feature>
<feature type="binding site" evidence="14">
    <location>
        <position position="753"/>
    </location>
    <ligand>
        <name>Mg(2+)</name>
        <dbReference type="ChEBI" id="CHEBI:18420"/>
    </ligand>
</feature>
<dbReference type="InterPro" id="IPR032631">
    <property type="entry name" value="P-type_ATPase_N"/>
</dbReference>
<evidence type="ECO:0000313" key="21">
    <source>
        <dbReference type="Proteomes" id="UP000324800"/>
    </source>
</evidence>
<evidence type="ECO:0000259" key="19">
    <source>
        <dbReference type="Pfam" id="PF16212"/>
    </source>
</evidence>
<feature type="non-terminal residue" evidence="20">
    <location>
        <position position="1006"/>
    </location>
</feature>
<feature type="domain" description="P-type ATPase C-terminal" evidence="19">
    <location>
        <begin position="779"/>
        <end position="1005"/>
    </location>
</feature>
<evidence type="ECO:0000256" key="12">
    <source>
        <dbReference type="ARBA" id="ARBA00034036"/>
    </source>
</evidence>
<feature type="binding site" evidence="13">
    <location>
        <position position="733"/>
    </location>
    <ligand>
        <name>ATP</name>
        <dbReference type="ChEBI" id="CHEBI:30616"/>
    </ligand>
</feature>
<feature type="binding site" evidence="13">
    <location>
        <position position="727"/>
    </location>
    <ligand>
        <name>ATP</name>
        <dbReference type="ChEBI" id="CHEBI:30616"/>
    </ligand>
</feature>
<dbReference type="Pfam" id="PF00122">
    <property type="entry name" value="E1-E2_ATPase"/>
    <property type="match status" value="1"/>
</dbReference>
<feature type="binding site" evidence="13">
    <location>
        <position position="623"/>
    </location>
    <ligand>
        <name>ATP</name>
        <dbReference type="ChEBI" id="CHEBI:30616"/>
    </ligand>
</feature>
<dbReference type="GO" id="GO:0045332">
    <property type="term" value="P:phospholipid translocation"/>
    <property type="evidence" value="ECO:0007669"/>
    <property type="project" value="TreeGrafter"/>
</dbReference>
<evidence type="ECO:0000256" key="14">
    <source>
        <dbReference type="PIRSR" id="PIRSR606539-3"/>
    </source>
</evidence>
<dbReference type="InterPro" id="IPR059000">
    <property type="entry name" value="ATPase_P-type_domA"/>
</dbReference>
<dbReference type="EMBL" id="SNRW01001445">
    <property type="protein sequence ID" value="KAA6396357.1"/>
    <property type="molecule type" value="Genomic_DNA"/>
</dbReference>
<dbReference type="SUPFAM" id="SSF56784">
    <property type="entry name" value="HAD-like"/>
    <property type="match status" value="1"/>
</dbReference>
<evidence type="ECO:0000256" key="7">
    <source>
        <dbReference type="ARBA" id="ARBA00022840"/>
    </source>
</evidence>
<feature type="binding site" evidence="13">
    <location>
        <position position="756"/>
    </location>
    <ligand>
        <name>ATP</name>
        <dbReference type="ChEBI" id="CHEBI:30616"/>
    </ligand>
</feature>
<keyword evidence="9 15" id="KW-1278">Translocase</keyword>
<dbReference type="Gene3D" id="3.40.50.1000">
    <property type="entry name" value="HAD superfamily/HAD-like"/>
    <property type="match status" value="1"/>
</dbReference>
<feature type="transmembrane region" description="Helical" evidence="15">
    <location>
        <begin position="810"/>
        <end position="831"/>
    </location>
</feature>
<evidence type="ECO:0000256" key="6">
    <source>
        <dbReference type="ARBA" id="ARBA00022741"/>
    </source>
</evidence>
<dbReference type="GO" id="GO:0005886">
    <property type="term" value="C:plasma membrane"/>
    <property type="evidence" value="ECO:0007669"/>
    <property type="project" value="TreeGrafter"/>
</dbReference>
<feature type="transmembrane region" description="Helical" evidence="15">
    <location>
        <begin position="893"/>
        <end position="915"/>
    </location>
</feature>
<dbReference type="InterPro" id="IPR032630">
    <property type="entry name" value="P_typ_ATPase_c"/>
</dbReference>
<name>A0A5J4WMQ7_9EUKA</name>
<feature type="domain" description="P-type ATPase A" evidence="17">
    <location>
        <begin position="149"/>
        <end position="220"/>
    </location>
</feature>
<accession>A0A5J4WMQ7</accession>
<keyword evidence="8 14" id="KW-0460">Magnesium</keyword>
<feature type="binding site" evidence="13">
    <location>
        <position position="621"/>
    </location>
    <ligand>
        <name>ATP</name>
        <dbReference type="ChEBI" id="CHEBI:30616"/>
    </ligand>
</feature>
<feature type="compositionally biased region" description="Polar residues" evidence="16">
    <location>
        <begin position="438"/>
        <end position="454"/>
    </location>
</feature>
<keyword evidence="11 15" id="KW-0472">Membrane</keyword>
<dbReference type="SUPFAM" id="SSF81665">
    <property type="entry name" value="Calcium ATPase, transmembrane domain M"/>
    <property type="match status" value="1"/>
</dbReference>
<dbReference type="Pfam" id="PF16209">
    <property type="entry name" value="PhoLip_ATPase_N"/>
    <property type="match status" value="1"/>
</dbReference>
<reference evidence="20 21" key="1">
    <citation type="submission" date="2019-03" db="EMBL/GenBank/DDBJ databases">
        <title>Single cell metagenomics reveals metabolic interactions within the superorganism composed of flagellate Streblomastix strix and complex community of Bacteroidetes bacteria on its surface.</title>
        <authorList>
            <person name="Treitli S.C."/>
            <person name="Kolisko M."/>
            <person name="Husnik F."/>
            <person name="Keeling P."/>
            <person name="Hampl V."/>
        </authorList>
    </citation>
    <scope>NUCLEOTIDE SEQUENCE [LARGE SCALE GENOMIC DNA]</scope>
    <source>
        <strain evidence="20">ST1C</strain>
    </source>
</reference>
<dbReference type="OrthoDB" id="377733at2759"/>
<dbReference type="InterPro" id="IPR008250">
    <property type="entry name" value="ATPase_P-typ_transduc_dom_A_sf"/>
</dbReference>
<dbReference type="GO" id="GO:0016887">
    <property type="term" value="F:ATP hydrolysis activity"/>
    <property type="evidence" value="ECO:0007669"/>
    <property type="project" value="InterPro"/>
</dbReference>
<keyword evidence="6 13" id="KW-0547">Nucleotide-binding</keyword>
<comment type="similarity">
    <text evidence="3 15">Belongs to the cation transport ATPase (P-type) (TC 3.A.3) family. Type IV subfamily.</text>
</comment>
<evidence type="ECO:0000256" key="2">
    <source>
        <dbReference type="ARBA" id="ARBA00004308"/>
    </source>
</evidence>
<keyword evidence="7 13" id="KW-0067">ATP-binding</keyword>
<evidence type="ECO:0000256" key="9">
    <source>
        <dbReference type="ARBA" id="ARBA00022967"/>
    </source>
</evidence>
<dbReference type="GO" id="GO:0000287">
    <property type="term" value="F:magnesium ion binding"/>
    <property type="evidence" value="ECO:0007669"/>
    <property type="project" value="UniProtKB-UniRule"/>
</dbReference>
<dbReference type="InterPro" id="IPR006539">
    <property type="entry name" value="P-type_ATPase_IV"/>
</dbReference>
<organism evidence="20 21">
    <name type="scientific">Streblomastix strix</name>
    <dbReference type="NCBI Taxonomy" id="222440"/>
    <lineage>
        <taxon>Eukaryota</taxon>
        <taxon>Metamonada</taxon>
        <taxon>Preaxostyla</taxon>
        <taxon>Oxymonadida</taxon>
        <taxon>Streblomastigidae</taxon>
        <taxon>Streblomastix</taxon>
    </lineage>
</organism>
<comment type="catalytic activity">
    <reaction evidence="12 15">
        <text>ATP + H2O + phospholipidSide 1 = ADP + phosphate + phospholipidSide 2.</text>
        <dbReference type="EC" id="7.6.2.1"/>
    </reaction>
</comment>
<dbReference type="AlphaFoldDB" id="A0A5J4WMQ7"/>
<feature type="transmembrane region" description="Helical" evidence="15">
    <location>
        <begin position="935"/>
        <end position="956"/>
    </location>
</feature>
<feature type="binding site" evidence="13">
    <location>
        <position position="495"/>
    </location>
    <ligand>
        <name>ATP</name>
        <dbReference type="ChEBI" id="CHEBI:30616"/>
    </ligand>
</feature>
<gene>
    <name evidence="20" type="ORF">EZS28_008113</name>
</gene>
<feature type="transmembrane region" description="Helical" evidence="15">
    <location>
        <begin position="370"/>
        <end position="392"/>
    </location>
</feature>
<keyword evidence="10 15" id="KW-1133">Transmembrane helix</keyword>
<comment type="subcellular location">
    <subcellularLocation>
        <location evidence="2">Endomembrane system</location>
    </subcellularLocation>
    <subcellularLocation>
        <location evidence="1 15">Membrane</location>
        <topology evidence="1 15">Multi-pass membrane protein</topology>
    </subcellularLocation>
</comment>
<dbReference type="FunFam" id="3.40.50.1000:FF:000014">
    <property type="entry name" value="Phospholipid-transporting ATPase"/>
    <property type="match status" value="1"/>
</dbReference>
<dbReference type="GO" id="GO:0140326">
    <property type="term" value="F:ATPase-coupled intramembrane lipid transporter activity"/>
    <property type="evidence" value="ECO:0007669"/>
    <property type="project" value="UniProtKB-EC"/>
</dbReference>
<dbReference type="EC" id="7.6.2.1" evidence="15"/>
<evidence type="ECO:0000256" key="15">
    <source>
        <dbReference type="RuleBase" id="RU362033"/>
    </source>
</evidence>
<dbReference type="Pfam" id="PF13246">
    <property type="entry name" value="Cation_ATPase"/>
    <property type="match status" value="1"/>
</dbReference>
<feature type="transmembrane region" description="Helical" evidence="15">
    <location>
        <begin position="963"/>
        <end position="984"/>
    </location>
</feature>